<dbReference type="GO" id="GO:0005829">
    <property type="term" value="C:cytosol"/>
    <property type="evidence" value="ECO:0007669"/>
    <property type="project" value="TreeGrafter"/>
</dbReference>
<dbReference type="InterPro" id="IPR020828">
    <property type="entry name" value="GlycerAld_3-P_DH_NAD(P)-bd"/>
</dbReference>
<dbReference type="EMBL" id="LSRX01000251">
    <property type="protein sequence ID" value="OLQ02865.1"/>
    <property type="molecule type" value="Genomic_DNA"/>
</dbReference>
<dbReference type="PANTHER" id="PTHR10836">
    <property type="entry name" value="GLYCERALDEHYDE 3-PHOSPHATE DEHYDROGENASE"/>
    <property type="match status" value="1"/>
</dbReference>
<keyword evidence="3" id="KW-0560">Oxidoreductase</keyword>
<evidence type="ECO:0000313" key="9">
    <source>
        <dbReference type="Proteomes" id="UP000186817"/>
    </source>
</evidence>
<organism evidence="8 9">
    <name type="scientific">Symbiodinium microadriaticum</name>
    <name type="common">Dinoflagellate</name>
    <name type="synonym">Zooxanthella microadriatica</name>
    <dbReference type="NCBI Taxonomy" id="2951"/>
    <lineage>
        <taxon>Eukaryota</taxon>
        <taxon>Sar</taxon>
        <taxon>Alveolata</taxon>
        <taxon>Dinophyceae</taxon>
        <taxon>Suessiales</taxon>
        <taxon>Symbiodiniaceae</taxon>
        <taxon>Symbiodinium</taxon>
    </lineage>
</organism>
<reference evidence="8 9" key="1">
    <citation type="submission" date="2016-02" db="EMBL/GenBank/DDBJ databases">
        <title>Genome analysis of coral dinoflagellate symbionts highlights evolutionary adaptations to a symbiotic lifestyle.</title>
        <authorList>
            <person name="Aranda M."/>
            <person name="Li Y."/>
            <person name="Liew Y.J."/>
            <person name="Baumgarten S."/>
            <person name="Simakov O."/>
            <person name="Wilson M."/>
            <person name="Piel J."/>
            <person name="Ashoor H."/>
            <person name="Bougouffa S."/>
            <person name="Bajic V.B."/>
            <person name="Ryu T."/>
            <person name="Ravasi T."/>
            <person name="Bayer T."/>
            <person name="Micklem G."/>
            <person name="Kim H."/>
            <person name="Bhak J."/>
            <person name="Lajeunesse T.C."/>
            <person name="Voolstra C.R."/>
        </authorList>
    </citation>
    <scope>NUCLEOTIDE SEQUENCE [LARGE SCALE GENOMIC DNA]</scope>
    <source>
        <strain evidence="8 9">CCMP2467</strain>
    </source>
</reference>
<dbReference type="CDD" id="cd05214">
    <property type="entry name" value="GAPDH_I_N"/>
    <property type="match status" value="2"/>
</dbReference>
<dbReference type="InterPro" id="IPR020831">
    <property type="entry name" value="GlycerAld/Erythrose_P_DH"/>
</dbReference>
<dbReference type="GO" id="GO:0050661">
    <property type="term" value="F:NADP binding"/>
    <property type="evidence" value="ECO:0007669"/>
    <property type="project" value="InterPro"/>
</dbReference>
<keyword evidence="6" id="KW-0472">Membrane</keyword>
<dbReference type="NCBIfam" id="TIGR01534">
    <property type="entry name" value="GAPDH-I"/>
    <property type="match status" value="2"/>
</dbReference>
<keyword evidence="4" id="KW-0520">NAD</keyword>
<dbReference type="Proteomes" id="UP000186817">
    <property type="component" value="Unassembled WGS sequence"/>
</dbReference>
<dbReference type="FunFam" id="3.40.50.720:FF:000001">
    <property type="entry name" value="Glyceraldehyde-3-phosphate dehydrogenase"/>
    <property type="match status" value="2"/>
</dbReference>
<dbReference type="PANTHER" id="PTHR10836:SF76">
    <property type="entry name" value="GLYCERALDEHYDE-3-PHOSPHATE DEHYDROGENASE-RELATED"/>
    <property type="match status" value="1"/>
</dbReference>
<comment type="subunit">
    <text evidence="2">Homotetramer.</text>
</comment>
<keyword evidence="9" id="KW-1185">Reference proteome</keyword>
<protein>
    <submittedName>
        <fullName evidence="8">Glyceraldehyde-3-phosphate dehydrogenase, chloroplastic</fullName>
    </submittedName>
</protein>
<feature type="transmembrane region" description="Helical" evidence="6">
    <location>
        <begin position="425"/>
        <end position="451"/>
    </location>
</feature>
<comment type="caution">
    <text evidence="8">The sequence shown here is derived from an EMBL/GenBank/DDBJ whole genome shotgun (WGS) entry which is preliminary data.</text>
</comment>
<dbReference type="InterPro" id="IPR020830">
    <property type="entry name" value="GlycerAld_3-P_DH_AS"/>
</dbReference>
<dbReference type="FunFam" id="3.30.360.10:FF:000001">
    <property type="entry name" value="Glyceraldehyde-3-phosphate dehydrogenase"/>
    <property type="match status" value="2"/>
</dbReference>
<dbReference type="OrthoDB" id="2163268at2759"/>
<name>A0A1Q9E616_SYMMI</name>
<dbReference type="SUPFAM" id="SSF55347">
    <property type="entry name" value="Glyceraldehyde-3-phosphate dehydrogenase-like, C-terminal domain"/>
    <property type="match status" value="2"/>
</dbReference>
<dbReference type="GO" id="GO:0006096">
    <property type="term" value="P:glycolytic process"/>
    <property type="evidence" value="ECO:0007669"/>
    <property type="project" value="TreeGrafter"/>
</dbReference>
<dbReference type="Pfam" id="PF00044">
    <property type="entry name" value="Gp_dh_N"/>
    <property type="match status" value="2"/>
</dbReference>
<keyword evidence="6" id="KW-0812">Transmembrane</keyword>
<keyword evidence="6" id="KW-1133">Transmembrane helix</keyword>
<evidence type="ECO:0000256" key="2">
    <source>
        <dbReference type="ARBA" id="ARBA00011881"/>
    </source>
</evidence>
<comment type="similarity">
    <text evidence="1 5">Belongs to the glyceraldehyde-3-phosphate dehydrogenase family.</text>
</comment>
<evidence type="ECO:0000259" key="7">
    <source>
        <dbReference type="SMART" id="SM00846"/>
    </source>
</evidence>
<dbReference type="GO" id="GO:0051287">
    <property type="term" value="F:NAD binding"/>
    <property type="evidence" value="ECO:0007669"/>
    <property type="project" value="InterPro"/>
</dbReference>
<dbReference type="Pfam" id="PF02057">
    <property type="entry name" value="Glyco_hydro_59"/>
    <property type="match status" value="1"/>
</dbReference>
<dbReference type="InterPro" id="IPR013785">
    <property type="entry name" value="Aldolase_TIM"/>
</dbReference>
<gene>
    <name evidence="8" type="primary">GAPC1</name>
    <name evidence="8" type="ORF">AK812_SmicGene14232</name>
</gene>
<dbReference type="SUPFAM" id="SSF51735">
    <property type="entry name" value="NAD(P)-binding Rossmann-fold domains"/>
    <property type="match status" value="2"/>
</dbReference>
<evidence type="ECO:0000256" key="3">
    <source>
        <dbReference type="ARBA" id="ARBA00023002"/>
    </source>
</evidence>
<evidence type="ECO:0000313" key="8">
    <source>
        <dbReference type="EMBL" id="OLQ02865.1"/>
    </source>
</evidence>
<dbReference type="Pfam" id="PF02800">
    <property type="entry name" value="Gp_dh_C"/>
    <property type="match status" value="2"/>
</dbReference>
<dbReference type="InterPro" id="IPR020829">
    <property type="entry name" value="GlycerAld_3-P_DH_cat"/>
</dbReference>
<dbReference type="Gene3D" id="3.20.20.70">
    <property type="entry name" value="Aldolase class I"/>
    <property type="match status" value="1"/>
</dbReference>
<dbReference type="Gene3D" id="3.30.360.10">
    <property type="entry name" value="Dihydrodipicolinate Reductase, domain 2"/>
    <property type="match status" value="2"/>
</dbReference>
<dbReference type="InterPro" id="IPR049161">
    <property type="entry name" value="GH59_cat"/>
</dbReference>
<proteinExistence type="inferred from homology"/>
<feature type="domain" description="Glyceraldehyde 3-phosphate dehydrogenase NAD(P) binding" evidence="7">
    <location>
        <begin position="90"/>
        <end position="238"/>
    </location>
</feature>
<dbReference type="Gene3D" id="3.40.50.720">
    <property type="entry name" value="NAD(P)-binding Rossmann-like Domain"/>
    <property type="match status" value="2"/>
</dbReference>
<dbReference type="GO" id="GO:0004365">
    <property type="term" value="F:glyceraldehyde-3-phosphate dehydrogenase (NAD+) (phosphorylating) activity"/>
    <property type="evidence" value="ECO:0007669"/>
    <property type="project" value="TreeGrafter"/>
</dbReference>
<dbReference type="InterPro" id="IPR006424">
    <property type="entry name" value="Glyceraldehyde-3-P_DH_1"/>
</dbReference>
<dbReference type="SMART" id="SM00846">
    <property type="entry name" value="Gp_dh_N"/>
    <property type="match status" value="2"/>
</dbReference>
<feature type="transmembrane region" description="Helical" evidence="6">
    <location>
        <begin position="54"/>
        <end position="76"/>
    </location>
</feature>
<sequence length="1455" mass="156498">MPSTATNVAMAGVGAFAAAGALSGAFVAPAGQVQHSEPQMQRTNLRAAGYGSSQATGVGAMAGLGAVAGLAAAGVAGKRASKGRTSLQAVGVGINGFGRIGRQVARIAMKDPETELKLINASYDADYLAYMMKYDTIHGKYDGTVEVDGDSLVIDGQKVALSHTRDPAEIPFGEHGAEYVCESTGVFLTTEKVQPHLKAGAKKVIFSAPAKDDSHTIVMGVNESTYDPSMEAVSCASCTTNGLAPAVRVLQEKFGIKRGLMTTCHAMTASQPTVDGTSKKDWRGGRAGPGNIIPSSTGAAKAVAKVIPDVKGKLTGMALRVPTIDVSVVDLTVELEKETTYEEICAEMKKRSEGDMKGYLGYTDEALVSTDFETNPISCTFDSKAGIMLDPTFVKVVCWYDNEWGYSCRVVDLIKHMAKEVRKPFVAQILVIMPSTATNVAVAGVGAFAAAGAMSGAFVAPAGQVQHSEPQMQRTNLRAAGYGSSQATGVGAMAGLGAVAGLAAAGVAGKRASKGRTSLQAVGVGINGFGRIGRQVARIAMKDPETELKLINASYDADYLAYMMKYDTIHGKYDGTVEVDGDSLVIDGQKVALSHTRDPAEIPFGEHGAEYVCESTGVFLTTEKVQPHLKAGAKKVIFSAPAKDDSHTIVMGVNESTYDPSMEAVSCASCTTNGLAPAVRVLQEKFGIKRGLMTTCHAMTASQPTVDGTSKKDWRGGRAGPGNIIPSSTGAAKAVAKVIPDVKGKLTGMALRVPTIDVSVVDLTVELEKETTYEEICAEMKKRSEGDMKGYLGYTDEALVSTDFETNPISCTFDSKAGIMLDPTFVKVVCWYDNEWGYSCRVVDLIKHMAKEAWGVPGWIGNGTFFSKDNIVYHVSWLKCIKETLDIEIDYVGIWNERAAWYVSDLAAAIKDAVASQVKQDFLSKFEEDEPASQAERGKDIEGFYDDMQSSKHAWATWISWKLGHSTCKAIVGTVLLASLISLTWFQTDLASAEKATQHAPPTVLVDGQQYSAVQYLGINLFTAPGTEADGCFGDRDEMEQCYLGSDKVRDDVERRLQILIDAVERAFASEHWDRSPSTLKIVLLPEFYWRGKQGAYRISPKLEHVAHSTVQFIFNRFSHERFKHWLVIDGTVVMAQTTDERYVRMSGRPGDNITYFNFAPVHVGGTNTTYLKFKRFVSGIDFLKAGPKDSRVIPPPPHSSHEFCRKHPDSNGCTYGRLPEHLLQQLGFGHDIELPNGLLNIGGLKIGLEICLDHAMGQLCNRTLSDGQTVDVQLIISAGMNIASGPVCTAKGGPVFLADGFARTEVSLNSFGDGRHATLTPGHERRFNVGIAYGADVMVAMQQWIADTIYSITGTGFGTRFPGLGTLPGGSFSSGDTGVPFKQMSALGEYWEVELEGFYNTGNYKEAKRTQESLLSALLRLESQESLAMSEDILMPKTYPTIDIYGPFTVPGRG</sequence>
<evidence type="ECO:0000256" key="1">
    <source>
        <dbReference type="ARBA" id="ARBA00007406"/>
    </source>
</evidence>
<dbReference type="GO" id="GO:0006006">
    <property type="term" value="P:glucose metabolic process"/>
    <property type="evidence" value="ECO:0007669"/>
    <property type="project" value="InterPro"/>
</dbReference>
<dbReference type="InterPro" id="IPR036291">
    <property type="entry name" value="NAD(P)-bd_dom_sf"/>
</dbReference>
<feature type="domain" description="Glyceraldehyde 3-phosphate dehydrogenase NAD(P) binding" evidence="7">
    <location>
        <begin position="522"/>
        <end position="670"/>
    </location>
</feature>
<dbReference type="CDD" id="cd18126">
    <property type="entry name" value="GAPDH_I_C"/>
    <property type="match status" value="2"/>
</dbReference>
<evidence type="ECO:0000256" key="4">
    <source>
        <dbReference type="ARBA" id="ARBA00023027"/>
    </source>
</evidence>
<dbReference type="PROSITE" id="PS00071">
    <property type="entry name" value="GAPDH"/>
    <property type="match status" value="2"/>
</dbReference>
<evidence type="ECO:0000256" key="6">
    <source>
        <dbReference type="SAM" id="Phobius"/>
    </source>
</evidence>
<accession>A0A1Q9E616</accession>
<evidence type="ECO:0000256" key="5">
    <source>
        <dbReference type="RuleBase" id="RU000397"/>
    </source>
</evidence>
<dbReference type="PRINTS" id="PR00078">
    <property type="entry name" value="G3PDHDRGNASE"/>
</dbReference>